<keyword evidence="3" id="KW-0677">Repeat</keyword>
<dbReference type="PROSITE" id="PS50157">
    <property type="entry name" value="ZINC_FINGER_C2H2_2"/>
    <property type="match status" value="17"/>
</dbReference>
<feature type="region of interest" description="Disordered" evidence="8">
    <location>
        <begin position="738"/>
        <end position="795"/>
    </location>
</feature>
<dbReference type="FunFam" id="3.30.160.60:FF:000446">
    <property type="entry name" value="Zinc finger protein"/>
    <property type="match status" value="1"/>
</dbReference>
<organism evidence="10 11">
    <name type="scientific">Coptotermes formosanus</name>
    <name type="common">Formosan subterranean termite</name>
    <dbReference type="NCBI Taxonomy" id="36987"/>
    <lineage>
        <taxon>Eukaryota</taxon>
        <taxon>Metazoa</taxon>
        <taxon>Ecdysozoa</taxon>
        <taxon>Arthropoda</taxon>
        <taxon>Hexapoda</taxon>
        <taxon>Insecta</taxon>
        <taxon>Pterygota</taxon>
        <taxon>Neoptera</taxon>
        <taxon>Polyneoptera</taxon>
        <taxon>Dictyoptera</taxon>
        <taxon>Blattodea</taxon>
        <taxon>Blattoidea</taxon>
        <taxon>Termitoidae</taxon>
        <taxon>Rhinotermitidae</taxon>
        <taxon>Coptotermes</taxon>
    </lineage>
</organism>
<proteinExistence type="predicted"/>
<feature type="compositionally biased region" description="Low complexity" evidence="8">
    <location>
        <begin position="759"/>
        <end position="787"/>
    </location>
</feature>
<feature type="domain" description="C2H2-type" evidence="9">
    <location>
        <begin position="80"/>
        <end position="107"/>
    </location>
</feature>
<keyword evidence="4 7" id="KW-0863">Zinc-finger</keyword>
<feature type="non-terminal residue" evidence="10">
    <location>
        <position position="1"/>
    </location>
</feature>
<feature type="domain" description="C2H2-type" evidence="9">
    <location>
        <begin position="585"/>
        <end position="609"/>
    </location>
</feature>
<feature type="region of interest" description="Disordered" evidence="8">
    <location>
        <begin position="424"/>
        <end position="479"/>
    </location>
</feature>
<evidence type="ECO:0000313" key="10">
    <source>
        <dbReference type="EMBL" id="GFG36552.1"/>
    </source>
</evidence>
<evidence type="ECO:0000313" key="11">
    <source>
        <dbReference type="Proteomes" id="UP000502823"/>
    </source>
</evidence>
<name>A0A6L2PZ39_COPFO</name>
<feature type="domain" description="C2H2-type" evidence="9">
    <location>
        <begin position="1170"/>
        <end position="1197"/>
    </location>
</feature>
<dbReference type="InterPro" id="IPR036236">
    <property type="entry name" value="Znf_C2H2_sf"/>
</dbReference>
<evidence type="ECO:0000256" key="8">
    <source>
        <dbReference type="SAM" id="MobiDB-lite"/>
    </source>
</evidence>
<feature type="domain" description="C2H2-type" evidence="9">
    <location>
        <begin position="1141"/>
        <end position="1163"/>
    </location>
</feature>
<accession>A0A6L2PZ39</accession>
<evidence type="ECO:0000256" key="3">
    <source>
        <dbReference type="ARBA" id="ARBA00022737"/>
    </source>
</evidence>
<dbReference type="FunFam" id="3.30.160.60:FF:000870">
    <property type="entry name" value="zinc finger protein 197 isoform X1"/>
    <property type="match status" value="1"/>
</dbReference>
<feature type="compositionally biased region" description="Low complexity" evidence="8">
    <location>
        <begin position="163"/>
        <end position="185"/>
    </location>
</feature>
<dbReference type="Proteomes" id="UP000502823">
    <property type="component" value="Unassembled WGS sequence"/>
</dbReference>
<evidence type="ECO:0000256" key="7">
    <source>
        <dbReference type="PROSITE-ProRule" id="PRU00042"/>
    </source>
</evidence>
<dbReference type="GO" id="GO:0005634">
    <property type="term" value="C:nucleus"/>
    <property type="evidence" value="ECO:0007669"/>
    <property type="project" value="UniProtKB-SubCell"/>
</dbReference>
<dbReference type="PROSITE" id="PS00028">
    <property type="entry name" value="ZINC_FINGER_C2H2_1"/>
    <property type="match status" value="22"/>
</dbReference>
<feature type="domain" description="C2H2-type" evidence="9">
    <location>
        <begin position="52"/>
        <end position="79"/>
    </location>
</feature>
<comment type="caution">
    <text evidence="10">The sequence shown here is derived from an EMBL/GenBank/DDBJ whole genome shotgun (WGS) entry which is preliminary data.</text>
</comment>
<evidence type="ECO:0000256" key="6">
    <source>
        <dbReference type="ARBA" id="ARBA00023242"/>
    </source>
</evidence>
<feature type="domain" description="C2H2-type" evidence="9">
    <location>
        <begin position="1377"/>
        <end position="1405"/>
    </location>
</feature>
<dbReference type="EMBL" id="BLKM01006251">
    <property type="protein sequence ID" value="GFG36552.1"/>
    <property type="molecule type" value="Genomic_DNA"/>
</dbReference>
<reference evidence="11" key="1">
    <citation type="submission" date="2020-01" db="EMBL/GenBank/DDBJ databases">
        <title>Draft genome sequence of the Termite Coptotermes fromosanus.</title>
        <authorList>
            <person name="Itakura S."/>
            <person name="Yosikawa Y."/>
            <person name="Umezawa K."/>
        </authorList>
    </citation>
    <scope>NUCLEOTIDE SEQUENCE [LARGE SCALE GENOMIC DNA]</scope>
</reference>
<dbReference type="InParanoid" id="A0A6L2PZ39"/>
<sequence>ALGTDPGSSWRSETPEDQTSPSPSSCATPNSATDVPDAELTFTVGVTEGTPYACQFCDKAFPRLSYLKKHEQTHSDQMPFRCEFCSRLFKHKRSRDRHIKLHTGDKKYRCTHCEAAFSRSDHLKIHMKTHDNQKPFQCTVCNRGYNTAAALTSHMQNHKKDQQQQQQQQQQNGHNSNSSRASSNNTPSPGAACPSFRCLQCGETFRKPEELQGHMMTQHSVETRGSPPGPISRGLLGGLMLGDSPLARSPSRPLPFPTPKLACIYCTKDSFTTMEALQLHVQAMHGSILNGELRDFASLSQHQASPSPSLTPHRLLTSPNEGGSSSSNNHTVTSTSLMPYSCDLCTMRFGTVQGLQKHAVAVHGLMSPNNLGAGSKDHHNEAVGGTPGAGLFCVQCSLSFPSAPLFAEHYVLIHGSSSAAGGLMIPSSPAPEQLKPTDLSKKAHRHSQHHEDRSPPKRHKSSVENAQSQSVAMSDTPASASSMYEHAGTLLCNQCSAALPDFESFRTHLKSHLEEAGGLRGLLGGGSDIIGMLSNQDSRVSSSKSPASNGALTCPHCGAKFSGADDHQAFEQHVATHFMATATEYGCQSCLKLFPKPDELQKHLMDIHAHHLYRCSLCKEMFDSKVAIQVHFAVKHSNECKLYRCTACPSSGTVFRSELDFGLHVRSAHAPLPLLTGAANKTPTQHPFRCLFCRLSFATELEMQFHLAAHSKQFHCPLCQEAFHVEFLLDKHMQTHHTSQNLSQQQKCPKNKTSGVTPSSTTHSNNNNSSGSSNSTSRNSNSNNEGNSSKKSDQTNNNCCCDICDRCDFGSEAELVAHRKLVHHIKSTTGKNGPVSLHCAYCSENCKSRTELENHMKTHSQGSSGSGKHKCNICDELCPSAAVLAEHKLTHCKVISGSMCTQCKATLVSEDQFYTHLQQHNSNNNNSSAQANTNSVHQQVVLPTPCVVCRQTLISDIEVRMHAKFHLKNTAALTAEPMYQCCLCLKQFEIQNLIAVSGGNGVVPSIQGATHVCKDCYHCHSKTSPSQQQQQQQQTSQQQQQPLGHPMQQQEQAFRCSECQVKFETSTALEAHLVTVHRKTYQCIKCQVSFETEREIQMHVATHLLTEGSSHECHLCRRLLATPLKLQAHLIEHTFAGCGSFTCYLCSAVFTAAQGLQQHMLEHGLAARPYDCSRCSLRFFFRAELDNHSYSHLEEDAVAMSNPSALLDGGDIASKAAYYHHLNTNGTYDSSNSDMHYYKTLVQETSKQHKHKSNKNHSSKGAVVLKCLECNKEFSSILGLQTHQRHHKHTSGTSKKVYTCNECGKEFGMPRNLSVHMRSHHEDHSGEERASEGMNIVTEELYQSEGNKPGSPHACSLCHKGFPDADTLGAHITLQHFRCPQCGEAFVRQRHVTDHIRKMHSVEEGQYVTGECVSTEINEREMQEEPPTVKEENEDENIDVSTVTPTADQQYVGSPNHRALSEHGEQLEITEAGYLHVIGVHLRMFPCCFLKVKFVHRIVPSTAIRSPAAYLETHIVQCLGMNEICEGSRLRRPSDCTYMWIIGLPLPDGGSERRRGT</sequence>
<feature type="domain" description="C2H2-type" evidence="9">
    <location>
        <begin position="837"/>
        <end position="864"/>
    </location>
</feature>
<feature type="region of interest" description="Disordered" evidence="8">
    <location>
        <begin position="300"/>
        <end position="332"/>
    </location>
</feature>
<evidence type="ECO:0000256" key="4">
    <source>
        <dbReference type="ARBA" id="ARBA00022771"/>
    </source>
</evidence>
<feature type="compositionally biased region" description="Low complexity" evidence="8">
    <location>
        <begin position="322"/>
        <end position="332"/>
    </location>
</feature>
<feature type="compositionally biased region" description="Polar residues" evidence="8">
    <location>
        <begin position="463"/>
        <end position="479"/>
    </location>
</feature>
<feature type="region of interest" description="Disordered" evidence="8">
    <location>
        <begin position="154"/>
        <end position="191"/>
    </location>
</feature>
<feature type="domain" description="C2H2-type" evidence="9">
    <location>
        <begin position="136"/>
        <end position="163"/>
    </location>
</feature>
<dbReference type="PANTHER" id="PTHR24379:SF121">
    <property type="entry name" value="C2H2-TYPE DOMAIN-CONTAINING PROTEIN"/>
    <property type="match status" value="1"/>
</dbReference>
<evidence type="ECO:0000256" key="2">
    <source>
        <dbReference type="ARBA" id="ARBA00022723"/>
    </source>
</evidence>
<dbReference type="FunFam" id="3.30.160.60:FF:000110">
    <property type="entry name" value="Zinc finger protein-like"/>
    <property type="match status" value="1"/>
</dbReference>
<dbReference type="GO" id="GO:0008270">
    <property type="term" value="F:zinc ion binding"/>
    <property type="evidence" value="ECO:0007669"/>
    <property type="project" value="UniProtKB-KW"/>
</dbReference>
<evidence type="ECO:0000259" key="9">
    <source>
        <dbReference type="PROSITE" id="PS50157"/>
    </source>
</evidence>
<dbReference type="PANTHER" id="PTHR24379">
    <property type="entry name" value="KRAB AND ZINC FINGER DOMAIN-CONTAINING"/>
    <property type="match status" value="1"/>
</dbReference>
<dbReference type="InterPro" id="IPR013087">
    <property type="entry name" value="Znf_C2H2_type"/>
</dbReference>
<dbReference type="FunCoup" id="A0A6L2PZ39">
    <property type="interactions" value="343"/>
</dbReference>
<evidence type="ECO:0000256" key="5">
    <source>
        <dbReference type="ARBA" id="ARBA00022833"/>
    </source>
</evidence>
<gene>
    <name evidence="10" type="ORF">Cfor_06174</name>
</gene>
<keyword evidence="11" id="KW-1185">Reference proteome</keyword>
<dbReference type="Pfam" id="PF00096">
    <property type="entry name" value="zf-C2H2"/>
    <property type="match status" value="6"/>
</dbReference>
<feature type="domain" description="C2H2-type" evidence="9">
    <location>
        <begin position="1081"/>
        <end position="1103"/>
    </location>
</feature>
<feature type="domain" description="C2H2-type" evidence="9">
    <location>
        <begin position="1265"/>
        <end position="1294"/>
    </location>
</feature>
<feature type="region of interest" description="Disordered" evidence="8">
    <location>
        <begin position="1"/>
        <end position="32"/>
    </location>
</feature>
<comment type="subcellular location">
    <subcellularLocation>
        <location evidence="1">Nucleus</location>
    </subcellularLocation>
</comment>
<feature type="domain" description="C2H2-type" evidence="9">
    <location>
        <begin position="108"/>
        <end position="135"/>
    </location>
</feature>
<feature type="domain" description="C2H2-type" evidence="9">
    <location>
        <begin position="340"/>
        <end position="368"/>
    </location>
</feature>
<dbReference type="FunFam" id="3.30.160.60:FF:000483">
    <property type="entry name" value="Zinc finger protein 423"/>
    <property type="match status" value="1"/>
</dbReference>
<dbReference type="Pfam" id="PF13912">
    <property type="entry name" value="zf-C2H2_6"/>
    <property type="match status" value="2"/>
</dbReference>
<dbReference type="SUPFAM" id="SSF57667">
    <property type="entry name" value="beta-beta-alpha zinc fingers"/>
    <property type="match status" value="9"/>
</dbReference>
<feature type="domain" description="C2H2-type" evidence="9">
    <location>
        <begin position="1298"/>
        <end position="1329"/>
    </location>
</feature>
<keyword evidence="2" id="KW-0479">Metal-binding</keyword>
<feature type="compositionally biased region" description="Polar residues" evidence="8">
    <location>
        <begin position="738"/>
        <end position="758"/>
    </location>
</feature>
<dbReference type="Gene3D" id="3.30.160.60">
    <property type="entry name" value="Classic Zinc Finger"/>
    <property type="match status" value="11"/>
</dbReference>
<protein>
    <recommendedName>
        <fullName evidence="9">C2H2-type domain-containing protein</fullName>
    </recommendedName>
</protein>
<feature type="domain" description="C2H2-type" evidence="9">
    <location>
        <begin position="714"/>
        <end position="742"/>
    </location>
</feature>
<dbReference type="SMART" id="SM00355">
    <property type="entry name" value="ZnF_C2H2"/>
    <property type="match status" value="29"/>
</dbReference>
<feature type="domain" description="C2H2-type" evidence="9">
    <location>
        <begin position="1054"/>
        <end position="1082"/>
    </location>
</feature>
<evidence type="ECO:0000256" key="1">
    <source>
        <dbReference type="ARBA" id="ARBA00004123"/>
    </source>
</evidence>
<dbReference type="OrthoDB" id="10014897at2759"/>
<keyword evidence="6" id="KW-0539">Nucleus</keyword>
<feature type="domain" description="C2H2-type" evidence="9">
    <location>
        <begin position="613"/>
        <end position="641"/>
    </location>
</feature>
<feature type="compositionally biased region" description="Polar residues" evidence="8">
    <location>
        <begin position="300"/>
        <end position="310"/>
    </location>
</feature>
<feature type="domain" description="C2H2-type" evidence="9">
    <location>
        <begin position="196"/>
        <end position="224"/>
    </location>
</feature>
<keyword evidence="5" id="KW-0862">Zinc</keyword>